<sequence length="87" mass="10198">MENLTIQAYQDHTWRDVALLKFSNAEQHNFEQVFIGYLREYALTNLDRDDEFAVSINYPVSLFFNFSTHGCLSFLDDLIPNGASRRF</sequence>
<accession>A0A1H9ZB19</accession>
<reference evidence="2" key="1">
    <citation type="submission" date="2016-10" db="EMBL/GenBank/DDBJ databases">
        <authorList>
            <person name="Varghese N."/>
            <person name="Submissions S."/>
        </authorList>
    </citation>
    <scope>NUCLEOTIDE SEQUENCE [LARGE SCALE GENOMIC DNA]</scope>
    <source>
        <strain evidence="2">DSM 18579</strain>
    </source>
</reference>
<dbReference type="GO" id="GO:0016301">
    <property type="term" value="F:kinase activity"/>
    <property type="evidence" value="ECO:0007669"/>
    <property type="project" value="UniProtKB-KW"/>
</dbReference>
<evidence type="ECO:0000313" key="2">
    <source>
        <dbReference type="Proteomes" id="UP000242642"/>
    </source>
</evidence>
<keyword evidence="1" id="KW-0808">Transferase</keyword>
<dbReference type="EMBL" id="FOHV01000003">
    <property type="protein sequence ID" value="SES78041.1"/>
    <property type="molecule type" value="Genomic_DNA"/>
</dbReference>
<dbReference type="AlphaFoldDB" id="A0A1H9ZB19"/>
<dbReference type="STRING" id="1123402.SAMN02583745_00478"/>
<dbReference type="Proteomes" id="UP000242642">
    <property type="component" value="Unassembled WGS sequence"/>
</dbReference>
<name>A0A1H9ZB19_9GAMM</name>
<evidence type="ECO:0000313" key="1">
    <source>
        <dbReference type="EMBL" id="SES78041.1"/>
    </source>
</evidence>
<proteinExistence type="predicted"/>
<organism evidence="1 2">
    <name type="scientific">Thorsellia anophelis DSM 18579</name>
    <dbReference type="NCBI Taxonomy" id="1123402"/>
    <lineage>
        <taxon>Bacteria</taxon>
        <taxon>Pseudomonadati</taxon>
        <taxon>Pseudomonadota</taxon>
        <taxon>Gammaproteobacteria</taxon>
        <taxon>Enterobacterales</taxon>
        <taxon>Thorselliaceae</taxon>
        <taxon>Thorsellia</taxon>
    </lineage>
</organism>
<gene>
    <name evidence="1" type="ORF">SAMN02583745_00478</name>
</gene>
<dbReference type="RefSeq" id="WP_245711004.1">
    <property type="nucleotide sequence ID" value="NZ_FOHV01000003.1"/>
</dbReference>
<keyword evidence="1" id="KW-0418">Kinase</keyword>
<keyword evidence="2" id="KW-1185">Reference proteome</keyword>
<protein>
    <submittedName>
        <fullName evidence="1">Serine/threonine-protein kinase HipA</fullName>
    </submittedName>
</protein>